<evidence type="ECO:0000256" key="8">
    <source>
        <dbReference type="ARBA" id="ARBA00022801"/>
    </source>
</evidence>
<evidence type="ECO:0000259" key="17">
    <source>
        <dbReference type="Pfam" id="PF03717"/>
    </source>
</evidence>
<keyword evidence="9" id="KW-0133">Cell shape</keyword>
<evidence type="ECO:0000313" key="19">
    <source>
        <dbReference type="Proteomes" id="UP000184171"/>
    </source>
</evidence>
<dbReference type="Gene3D" id="3.30.1390.30">
    <property type="entry name" value="Penicillin-binding protein 2a, domain 3"/>
    <property type="match status" value="1"/>
</dbReference>
<evidence type="ECO:0000259" key="16">
    <source>
        <dbReference type="Pfam" id="PF00905"/>
    </source>
</evidence>
<keyword evidence="5" id="KW-0121">Carboxypeptidase</keyword>
<comment type="subcellular location">
    <subcellularLocation>
        <location evidence="2">Cell membrane</location>
    </subcellularLocation>
    <subcellularLocation>
        <location evidence="1">Membrane</location>
        <topology evidence="1">Single-pass membrane protein</topology>
    </subcellularLocation>
</comment>
<dbReference type="AlphaFoldDB" id="A0A1M6C0T5"/>
<dbReference type="InterPro" id="IPR005311">
    <property type="entry name" value="PBP_dimer"/>
</dbReference>
<keyword evidence="11 15" id="KW-1133">Transmembrane helix</keyword>
<feature type="transmembrane region" description="Helical" evidence="15">
    <location>
        <begin position="17"/>
        <end position="37"/>
    </location>
</feature>
<keyword evidence="12 15" id="KW-0472">Membrane</keyword>
<gene>
    <name evidence="18" type="ORF">SAMN02745165_00367</name>
</gene>
<keyword evidence="4" id="KW-0997">Cell inner membrane</keyword>
<dbReference type="GO" id="GO:0005886">
    <property type="term" value="C:plasma membrane"/>
    <property type="evidence" value="ECO:0007669"/>
    <property type="project" value="UniProtKB-SubCell"/>
</dbReference>
<evidence type="ECO:0000256" key="14">
    <source>
        <dbReference type="SAM" id="MobiDB-lite"/>
    </source>
</evidence>
<keyword evidence="3" id="KW-1003">Cell membrane</keyword>
<keyword evidence="6" id="KW-0645">Protease</keyword>
<evidence type="ECO:0000256" key="9">
    <source>
        <dbReference type="ARBA" id="ARBA00022960"/>
    </source>
</evidence>
<sequence length="616" mass="68809">MGLDAKWAELPSVQRRFLLFTAAVAIIFLLLCLRLWYLQIINYEEFQDRSTRNRTRMLSLEAPRGPVFDRNGHLLVGNRPSFQISVMRQDVENKDALLLRLSKLLEIDLEVLEKRWQDGRRYPIYRPVPLAHDVSRELMERVQEHSVELPGVLTEVRPVRDYLEKGSAAHLVGYLGEITDSELRSEEFEGYQAGDFVGKIALERSYETYLKGIKGKRLVEVDVKGKLLRQLQAERALPGNKVYLTLDRELQRAADEAFGDQSGAAVAIDVKSGDILAMVSRPTFDPALFARGIASDEWTALLNDKRHPLQNKVVAGQYPPGSTFKMVVALAAMREGIAGSQRTINCDGDFELGGMRFRCWKKAGHGPTDLKKALRESCDVWFYQVGLELGIDKLSAAAKEFGLGAPVGYPLPGEKRGIMPSREWKRARYNLPWYAGETVNASIGQGFVLSTPLQLAVMTAALANGGKVLKPQLIDRIEDWQGNLLMETGIDIVRQISYSASAWREIRRGMVAVVNELRGTGQVAKLEQVVVAGKTGTSQVVRRKSDEEEEEDDNGDVPYRFRPHALFVSYAPAEDPQIAVAVVVEHGQHGGSAAGPIAKTIMERYFADPQTETEEE</sequence>
<dbReference type="InterPro" id="IPR001460">
    <property type="entry name" value="PCN-bd_Tpept"/>
</dbReference>
<evidence type="ECO:0000256" key="5">
    <source>
        <dbReference type="ARBA" id="ARBA00022645"/>
    </source>
</evidence>
<protein>
    <submittedName>
        <fullName evidence="18">Peptidoglycan glycosyltransferase</fullName>
    </submittedName>
</protein>
<dbReference type="GO" id="GO:0008360">
    <property type="term" value="P:regulation of cell shape"/>
    <property type="evidence" value="ECO:0007669"/>
    <property type="project" value="UniProtKB-KW"/>
</dbReference>
<dbReference type="PANTHER" id="PTHR30627:SF2">
    <property type="entry name" value="PEPTIDOGLYCAN D,D-TRANSPEPTIDASE MRDA"/>
    <property type="match status" value="1"/>
</dbReference>
<dbReference type="Gene3D" id="3.90.1310.10">
    <property type="entry name" value="Penicillin-binding protein 2a (Domain 2)"/>
    <property type="match status" value="1"/>
</dbReference>
<organism evidence="18 19">
    <name type="scientific">Malonomonas rubra DSM 5091</name>
    <dbReference type="NCBI Taxonomy" id="1122189"/>
    <lineage>
        <taxon>Bacteria</taxon>
        <taxon>Pseudomonadati</taxon>
        <taxon>Thermodesulfobacteriota</taxon>
        <taxon>Desulfuromonadia</taxon>
        <taxon>Desulfuromonadales</taxon>
        <taxon>Geopsychrobacteraceae</taxon>
        <taxon>Malonomonas</taxon>
    </lineage>
</organism>
<evidence type="ECO:0000256" key="6">
    <source>
        <dbReference type="ARBA" id="ARBA00022670"/>
    </source>
</evidence>
<name>A0A1M6C0T5_MALRU</name>
<dbReference type="GO" id="GO:0071555">
    <property type="term" value="P:cell wall organization"/>
    <property type="evidence" value="ECO:0007669"/>
    <property type="project" value="UniProtKB-KW"/>
</dbReference>
<accession>A0A1M6C0T5</accession>
<reference evidence="18 19" key="1">
    <citation type="submission" date="2016-11" db="EMBL/GenBank/DDBJ databases">
        <authorList>
            <person name="Jaros S."/>
            <person name="Januszkiewicz K."/>
            <person name="Wedrychowicz H."/>
        </authorList>
    </citation>
    <scope>NUCLEOTIDE SEQUENCE [LARGE SCALE GENOMIC DNA]</scope>
    <source>
        <strain evidence="18 19">DSM 5091</strain>
    </source>
</reference>
<evidence type="ECO:0000256" key="11">
    <source>
        <dbReference type="ARBA" id="ARBA00022989"/>
    </source>
</evidence>
<dbReference type="GO" id="GO:0009252">
    <property type="term" value="P:peptidoglycan biosynthetic process"/>
    <property type="evidence" value="ECO:0007669"/>
    <property type="project" value="UniProtKB-KW"/>
</dbReference>
<dbReference type="GO" id="GO:0016740">
    <property type="term" value="F:transferase activity"/>
    <property type="evidence" value="ECO:0007669"/>
    <property type="project" value="UniProtKB-KW"/>
</dbReference>
<dbReference type="Gene3D" id="3.40.710.10">
    <property type="entry name" value="DD-peptidase/beta-lactamase superfamily"/>
    <property type="match status" value="1"/>
</dbReference>
<dbReference type="SUPFAM" id="SSF56519">
    <property type="entry name" value="Penicillin binding protein dimerisation domain"/>
    <property type="match status" value="1"/>
</dbReference>
<dbReference type="Proteomes" id="UP000184171">
    <property type="component" value="Unassembled WGS sequence"/>
</dbReference>
<keyword evidence="7 15" id="KW-0812">Transmembrane</keyword>
<dbReference type="InterPro" id="IPR036138">
    <property type="entry name" value="PBP_dimer_sf"/>
</dbReference>
<feature type="domain" description="Penicillin-binding protein transpeptidase" evidence="16">
    <location>
        <begin position="263"/>
        <end position="603"/>
    </location>
</feature>
<keyword evidence="19" id="KW-1185">Reference proteome</keyword>
<dbReference type="GO" id="GO:0006508">
    <property type="term" value="P:proteolysis"/>
    <property type="evidence" value="ECO:0007669"/>
    <property type="project" value="UniProtKB-KW"/>
</dbReference>
<dbReference type="SUPFAM" id="SSF56601">
    <property type="entry name" value="beta-lactamase/transpeptidase-like"/>
    <property type="match status" value="1"/>
</dbReference>
<feature type="domain" description="Penicillin-binding protein dimerisation" evidence="17">
    <location>
        <begin position="61"/>
        <end position="231"/>
    </location>
</feature>
<keyword evidence="8" id="KW-0378">Hydrolase</keyword>
<dbReference type="STRING" id="1122189.SAMN02745165_00367"/>
<evidence type="ECO:0000256" key="4">
    <source>
        <dbReference type="ARBA" id="ARBA00022519"/>
    </source>
</evidence>
<dbReference type="NCBIfam" id="TIGR03423">
    <property type="entry name" value="pbp2_mrdA"/>
    <property type="match status" value="1"/>
</dbReference>
<evidence type="ECO:0000256" key="2">
    <source>
        <dbReference type="ARBA" id="ARBA00004236"/>
    </source>
</evidence>
<dbReference type="Pfam" id="PF03717">
    <property type="entry name" value="PBP_dimer"/>
    <property type="match status" value="1"/>
</dbReference>
<keyword evidence="18" id="KW-0808">Transferase</keyword>
<evidence type="ECO:0000313" key="18">
    <source>
        <dbReference type="EMBL" id="SHI54659.1"/>
    </source>
</evidence>
<keyword evidence="10" id="KW-0573">Peptidoglycan synthesis</keyword>
<evidence type="ECO:0000256" key="15">
    <source>
        <dbReference type="SAM" id="Phobius"/>
    </source>
</evidence>
<dbReference type="InterPro" id="IPR050515">
    <property type="entry name" value="Beta-lactam/transpept"/>
</dbReference>
<dbReference type="GO" id="GO:0008658">
    <property type="term" value="F:penicillin binding"/>
    <property type="evidence" value="ECO:0007669"/>
    <property type="project" value="InterPro"/>
</dbReference>
<evidence type="ECO:0000256" key="12">
    <source>
        <dbReference type="ARBA" id="ARBA00023136"/>
    </source>
</evidence>
<dbReference type="RefSeq" id="WP_072905037.1">
    <property type="nucleotide sequence ID" value="NZ_FQZT01000001.1"/>
</dbReference>
<evidence type="ECO:0000256" key="13">
    <source>
        <dbReference type="ARBA" id="ARBA00023316"/>
    </source>
</evidence>
<dbReference type="GO" id="GO:0071972">
    <property type="term" value="F:peptidoglycan L,D-transpeptidase activity"/>
    <property type="evidence" value="ECO:0007669"/>
    <property type="project" value="TreeGrafter"/>
</dbReference>
<dbReference type="OrthoDB" id="9789078at2"/>
<keyword evidence="13" id="KW-0961">Cell wall biogenesis/degradation</keyword>
<dbReference type="Pfam" id="PF00905">
    <property type="entry name" value="Transpeptidase"/>
    <property type="match status" value="1"/>
</dbReference>
<dbReference type="PANTHER" id="PTHR30627">
    <property type="entry name" value="PEPTIDOGLYCAN D,D-TRANSPEPTIDASE"/>
    <property type="match status" value="1"/>
</dbReference>
<dbReference type="EMBL" id="FQZT01000001">
    <property type="protein sequence ID" value="SHI54659.1"/>
    <property type="molecule type" value="Genomic_DNA"/>
</dbReference>
<evidence type="ECO:0000256" key="3">
    <source>
        <dbReference type="ARBA" id="ARBA00022475"/>
    </source>
</evidence>
<evidence type="ECO:0000256" key="7">
    <source>
        <dbReference type="ARBA" id="ARBA00022692"/>
    </source>
</evidence>
<proteinExistence type="predicted"/>
<dbReference type="InterPro" id="IPR017790">
    <property type="entry name" value="Penicillin-binding_protein_2"/>
</dbReference>
<feature type="region of interest" description="Disordered" evidence="14">
    <location>
        <begin position="537"/>
        <end position="558"/>
    </location>
</feature>
<evidence type="ECO:0000256" key="10">
    <source>
        <dbReference type="ARBA" id="ARBA00022984"/>
    </source>
</evidence>
<evidence type="ECO:0000256" key="1">
    <source>
        <dbReference type="ARBA" id="ARBA00004167"/>
    </source>
</evidence>
<dbReference type="GO" id="GO:0009002">
    <property type="term" value="F:serine-type D-Ala-D-Ala carboxypeptidase activity"/>
    <property type="evidence" value="ECO:0007669"/>
    <property type="project" value="InterPro"/>
</dbReference>
<dbReference type="FunFam" id="3.40.710.10:FF:000024">
    <property type="entry name" value="Penicillin-binding protein 2"/>
    <property type="match status" value="1"/>
</dbReference>
<dbReference type="InterPro" id="IPR012338">
    <property type="entry name" value="Beta-lactam/transpept-like"/>
</dbReference>